<protein>
    <submittedName>
        <fullName evidence="3">Uncharacterized protein LOC111101295</fullName>
    </submittedName>
</protein>
<dbReference type="CDD" id="cd22343">
    <property type="entry name" value="PDDEXK_lambda_exonuclease-like"/>
    <property type="match status" value="1"/>
</dbReference>
<dbReference type="InterPro" id="IPR051703">
    <property type="entry name" value="NF-kappa-B_Signaling_Reg"/>
</dbReference>
<dbReference type="Proteomes" id="UP000694844">
    <property type="component" value="Chromosome 6"/>
</dbReference>
<dbReference type="InterPro" id="IPR011604">
    <property type="entry name" value="PDDEXK-like_dom_sf"/>
</dbReference>
<dbReference type="RefSeq" id="XP_022289446.1">
    <property type="nucleotide sequence ID" value="XM_022433738.1"/>
</dbReference>
<dbReference type="SUPFAM" id="SSF52980">
    <property type="entry name" value="Restriction endonuclease-like"/>
    <property type="match status" value="1"/>
</dbReference>
<dbReference type="InterPro" id="IPR019080">
    <property type="entry name" value="YqaJ_viral_recombinase"/>
</dbReference>
<dbReference type="Gene3D" id="3.90.320.10">
    <property type="match status" value="1"/>
</dbReference>
<dbReference type="KEGG" id="cvn:111101295"/>
<dbReference type="Pfam" id="PF09588">
    <property type="entry name" value="YqaJ"/>
    <property type="match status" value="1"/>
</dbReference>
<dbReference type="OrthoDB" id="6158042at2759"/>
<dbReference type="AlphaFoldDB" id="A0A8B8AD98"/>
<feature type="domain" description="YqaJ viral recombinase" evidence="1">
    <location>
        <begin position="65"/>
        <end position="239"/>
    </location>
</feature>
<dbReference type="InterPro" id="IPR011335">
    <property type="entry name" value="Restrct_endonuc-II-like"/>
</dbReference>
<reference evidence="3" key="1">
    <citation type="submission" date="2025-08" db="UniProtKB">
        <authorList>
            <consortium name="RefSeq"/>
        </authorList>
    </citation>
    <scope>IDENTIFICATION</scope>
    <source>
        <tissue evidence="3">Whole sample</tissue>
    </source>
</reference>
<evidence type="ECO:0000313" key="2">
    <source>
        <dbReference type="Proteomes" id="UP000694844"/>
    </source>
</evidence>
<dbReference type="GeneID" id="111101295"/>
<dbReference type="PANTHER" id="PTHR46609">
    <property type="entry name" value="EXONUCLEASE, PHAGE-TYPE/RECB, C-TERMINAL DOMAIN-CONTAINING PROTEIN"/>
    <property type="match status" value="1"/>
</dbReference>
<evidence type="ECO:0000259" key="1">
    <source>
        <dbReference type="Pfam" id="PF09588"/>
    </source>
</evidence>
<sequence>MHWILAPEPPVPQVCVPIIDDLLASPEFLAAEHPMTWLRQKLIVNDDQIQQIAALTVGQKDNCLWSAVRRNRLTASDFECILAAVKRNRYPISLYKRLCQAYDLSKKDAIIWGLCNESVAVDKYRSFGDAVVEPTGIWLHHNGVLGCSPDGMIRRPAAFGFHHQSPALMDIMQACNIQPEILEVKCPYSAKEKTIAEAVDTIAEFCLEIQEFRGERIYKLKESHPYYDQVQGQLFVTNKHACDFVVWTPKDFAIVRIPQDLVWQRNISVLADFYFHKFMPHLQQ</sequence>
<organism evidence="2 3">
    <name type="scientific">Crassostrea virginica</name>
    <name type="common">Eastern oyster</name>
    <dbReference type="NCBI Taxonomy" id="6565"/>
    <lineage>
        <taxon>Eukaryota</taxon>
        <taxon>Metazoa</taxon>
        <taxon>Spiralia</taxon>
        <taxon>Lophotrochozoa</taxon>
        <taxon>Mollusca</taxon>
        <taxon>Bivalvia</taxon>
        <taxon>Autobranchia</taxon>
        <taxon>Pteriomorphia</taxon>
        <taxon>Ostreida</taxon>
        <taxon>Ostreoidea</taxon>
        <taxon>Ostreidae</taxon>
        <taxon>Crassostrea</taxon>
    </lineage>
</organism>
<gene>
    <name evidence="3" type="primary">LOC111101295</name>
</gene>
<accession>A0A8B8AD98</accession>
<keyword evidence="2" id="KW-1185">Reference proteome</keyword>
<name>A0A8B8AD98_CRAVI</name>
<proteinExistence type="predicted"/>
<evidence type="ECO:0000313" key="3">
    <source>
        <dbReference type="RefSeq" id="XP_022289446.1"/>
    </source>
</evidence>
<dbReference type="GO" id="GO:0006281">
    <property type="term" value="P:DNA repair"/>
    <property type="evidence" value="ECO:0007669"/>
    <property type="project" value="UniProtKB-ARBA"/>
</dbReference>
<dbReference type="PANTHER" id="PTHR46609:SF8">
    <property type="entry name" value="YQAJ VIRAL RECOMBINASE DOMAIN-CONTAINING PROTEIN"/>
    <property type="match status" value="1"/>
</dbReference>